<dbReference type="RefSeq" id="WP_270877921.1">
    <property type="nucleotide sequence ID" value="NZ_JAQFVF010000012.1"/>
</dbReference>
<name>A0ABW0KH84_9BACL</name>
<evidence type="ECO:0000313" key="2">
    <source>
        <dbReference type="EMBL" id="MFC5452560.1"/>
    </source>
</evidence>
<dbReference type="Proteomes" id="UP001596044">
    <property type="component" value="Unassembled WGS sequence"/>
</dbReference>
<protein>
    <submittedName>
        <fullName evidence="2">Uncharacterized protein</fullName>
    </submittedName>
</protein>
<keyword evidence="3" id="KW-1185">Reference proteome</keyword>
<gene>
    <name evidence="2" type="ORF">ACFPOG_30610</name>
</gene>
<reference evidence="3" key="1">
    <citation type="journal article" date="2019" name="Int. J. Syst. Evol. Microbiol.">
        <title>The Global Catalogue of Microorganisms (GCM) 10K type strain sequencing project: providing services to taxonomists for standard genome sequencing and annotation.</title>
        <authorList>
            <consortium name="The Broad Institute Genomics Platform"/>
            <consortium name="The Broad Institute Genome Sequencing Center for Infectious Disease"/>
            <person name="Wu L."/>
            <person name="Ma J."/>
        </authorList>
    </citation>
    <scope>NUCLEOTIDE SEQUENCE [LARGE SCALE GENOMIC DNA]</scope>
    <source>
        <strain evidence="3">KACC 11904</strain>
    </source>
</reference>
<dbReference type="EMBL" id="JBHSMJ010000057">
    <property type="protein sequence ID" value="MFC5452560.1"/>
    <property type="molecule type" value="Genomic_DNA"/>
</dbReference>
<feature type="region of interest" description="Disordered" evidence="1">
    <location>
        <begin position="79"/>
        <end position="99"/>
    </location>
</feature>
<accession>A0ABW0KH84</accession>
<comment type="caution">
    <text evidence="2">The sequence shown here is derived from an EMBL/GenBank/DDBJ whole genome shotgun (WGS) entry which is preliminary data.</text>
</comment>
<proteinExistence type="predicted"/>
<evidence type="ECO:0000313" key="3">
    <source>
        <dbReference type="Proteomes" id="UP001596044"/>
    </source>
</evidence>
<evidence type="ECO:0000256" key="1">
    <source>
        <dbReference type="SAM" id="MobiDB-lite"/>
    </source>
</evidence>
<organism evidence="2 3">
    <name type="scientific">Paenibacillus aestuarii</name>
    <dbReference type="NCBI Taxonomy" id="516965"/>
    <lineage>
        <taxon>Bacteria</taxon>
        <taxon>Bacillati</taxon>
        <taxon>Bacillota</taxon>
        <taxon>Bacilli</taxon>
        <taxon>Bacillales</taxon>
        <taxon>Paenibacillaceae</taxon>
        <taxon>Paenibacillus</taxon>
    </lineage>
</organism>
<sequence length="99" mass="11332">MRRGVRVKIGAARTRTNAADGKKVLIYHDVPNSLNVKLERRAYDSIILNTVWETSRTPRNWLADMNKFDAVCVPSQQTDMRHMRMRDGLSPGSCNTKKD</sequence>